<keyword evidence="2" id="KW-1185">Reference proteome</keyword>
<reference evidence="1" key="2">
    <citation type="submission" date="2020-09" db="EMBL/GenBank/DDBJ databases">
        <authorList>
            <person name="Sun Q."/>
            <person name="Ohkuma M."/>
        </authorList>
    </citation>
    <scope>NUCLEOTIDE SEQUENCE</scope>
    <source>
        <strain evidence="1">JCM 3086</strain>
    </source>
</reference>
<dbReference type="Proteomes" id="UP000657574">
    <property type="component" value="Unassembled WGS sequence"/>
</dbReference>
<reference evidence="1" key="1">
    <citation type="journal article" date="2014" name="Int. J. Syst. Evol. Microbiol.">
        <title>Complete genome sequence of Corynebacterium casei LMG S-19264T (=DSM 44701T), isolated from a smear-ripened cheese.</title>
        <authorList>
            <consortium name="US DOE Joint Genome Institute (JGI-PGF)"/>
            <person name="Walter F."/>
            <person name="Albersmeier A."/>
            <person name="Kalinowski J."/>
            <person name="Ruckert C."/>
        </authorList>
    </citation>
    <scope>NUCLEOTIDE SEQUENCE</scope>
    <source>
        <strain evidence="1">JCM 3086</strain>
    </source>
</reference>
<comment type="caution">
    <text evidence="1">The sequence shown here is derived from an EMBL/GenBank/DDBJ whole genome shotgun (WGS) entry which is preliminary data.</text>
</comment>
<organism evidence="1 2">
    <name type="scientific">Streptomyces brasiliensis</name>
    <dbReference type="NCBI Taxonomy" id="1954"/>
    <lineage>
        <taxon>Bacteria</taxon>
        <taxon>Bacillati</taxon>
        <taxon>Actinomycetota</taxon>
        <taxon>Actinomycetes</taxon>
        <taxon>Kitasatosporales</taxon>
        <taxon>Streptomycetaceae</taxon>
        <taxon>Streptomyces</taxon>
    </lineage>
</organism>
<evidence type="ECO:0000313" key="1">
    <source>
        <dbReference type="EMBL" id="GGJ61943.1"/>
    </source>
</evidence>
<evidence type="ECO:0000313" key="2">
    <source>
        <dbReference type="Proteomes" id="UP000657574"/>
    </source>
</evidence>
<dbReference type="EMBL" id="BMQA01000070">
    <property type="protein sequence ID" value="GGJ61943.1"/>
    <property type="molecule type" value="Genomic_DNA"/>
</dbReference>
<accession>A0A917P4Z4</accession>
<gene>
    <name evidence="1" type="ORF">GCM10010121_085680</name>
</gene>
<sequence>MDALALEDGVHARRAVDPAGIGVLTDRGPAYHADGYHQAPGPKSLLTLHGAEHMLGGITGYDTVETTDEDPERVAVIQRMTWAFLHDAFTSDGSAWAAATSAFANLPTIGQLESK</sequence>
<dbReference type="AlphaFoldDB" id="A0A917P4Z4"/>
<name>A0A917P4Z4_9ACTN</name>
<protein>
    <submittedName>
        <fullName evidence="1">Uncharacterized protein</fullName>
    </submittedName>
</protein>
<proteinExistence type="predicted"/>